<evidence type="ECO:0000259" key="1">
    <source>
        <dbReference type="Pfam" id="PF14737"/>
    </source>
</evidence>
<organism evidence="2 3">
    <name type="scientific">Friedmanniomyces endolithicus</name>
    <dbReference type="NCBI Taxonomy" id="329885"/>
    <lineage>
        <taxon>Eukaryota</taxon>
        <taxon>Fungi</taxon>
        <taxon>Dikarya</taxon>
        <taxon>Ascomycota</taxon>
        <taxon>Pezizomycotina</taxon>
        <taxon>Dothideomycetes</taxon>
        <taxon>Dothideomycetidae</taxon>
        <taxon>Mycosphaerellales</taxon>
        <taxon>Teratosphaeriaceae</taxon>
        <taxon>Friedmanniomyces</taxon>
    </lineage>
</organism>
<dbReference type="EMBL" id="JASUXU010000178">
    <property type="protein sequence ID" value="KAK0302614.1"/>
    <property type="molecule type" value="Genomic_DNA"/>
</dbReference>
<reference evidence="2" key="1">
    <citation type="submission" date="2021-12" db="EMBL/GenBank/DDBJ databases">
        <title>Black yeast isolated from Biological Soil Crust.</title>
        <authorList>
            <person name="Kurbessoian T."/>
        </authorList>
    </citation>
    <scope>NUCLEOTIDE SEQUENCE</scope>
    <source>
        <strain evidence="2">CCFEE 5208</strain>
    </source>
</reference>
<proteinExistence type="predicted"/>
<feature type="domain" description="DUF4470" evidence="1">
    <location>
        <begin position="15"/>
        <end position="112"/>
    </location>
</feature>
<comment type="caution">
    <text evidence="2">The sequence shown here is derived from an EMBL/GenBank/DDBJ whole genome shotgun (WGS) entry which is preliminary data.</text>
</comment>
<evidence type="ECO:0000313" key="3">
    <source>
        <dbReference type="Proteomes" id="UP001168146"/>
    </source>
</evidence>
<sequence>MLIPTHIRLRYWFYPIGNTPAVDLLRHSPLSSRGQTSVLSLGCGDVRNVLFTLWTERTTTDRSYTFKTCDSEPAVLARNIFLLSFLTSYGPYSISPAETLKICWELYYHLVISEKALAALQAHLVALLNSVRTIEDWQKSAYAAHLKFLSKSTLVEVVKFWRLYLNACTQETKGRSILEESRRLFSQRGFDEEGIFLHGGRCAGIHALSTGCSKALSDAFRGYWQTGVVAGNQSDVSALEKGHGGFANPLFRLSSAPLANFAVHYGSDPLLGFHLAGVLDDTTASTSAMAEHLATGAKGQFVKWCESFRQHVELKTVKLYFHCGEAVSLCYALQQKVRRYCSVAKSLHRYSCPWCATLLQLDAHGHLDACGPFDVIDTSNISDHVGFLNLMPATVPLLGTKSNSVLYVETLLRSSNKTTDYLPTILHADIATFCLIAGVAPTIYLTGSTSEDFGSEAVLGHSKRDTGTMGQSRFRVAWQRPWTGDPSAIAQVDITSPTIAIDPGDMARVFFQWYLQIFSEFEDMTNQLYVHFRRVVNPLSRDLGHYTRMTIVSLIGLAQKNICCDWRSFTEALVGHIQRDKTLIVGSNSLQELCTLLHLSGMHTASMLDKTPFAAAQGFASAIACPTVSSIERYPTLPNVVAVAMVIPRGSLRIFDPIDIDRFGTPGLHMALHCSGILENSFFSIHLCFGRLEVDEGQHVGIIKEDEKGWQGHSDLIAICLAPAFQFLIGRGADDVHVALVLNSSAADYHFVPILGPSMRVYDTSITDRQNLHLLRSLPGDAEGPSLDLLTIRTKFTDETESRDLQNQELKVKIVQEGPCAMRITFGSHSKVLAFPFPVDGAHSKTTIARRKSWIEVTVPLSSPTGSHGYNMRPFSMISAGGYLNCWGLGRVNLAKQPILPLSTARRYLSGFLGMTLSEAEHKTRQNPSALTDSTRVLLELKESLAAIMLTFIGQGKVPKDVARRYSAFRLAKDNDSDLLIFANSLRHDRGSGSPVHFEEL</sequence>
<dbReference type="AlphaFoldDB" id="A0AAN6F5U6"/>
<evidence type="ECO:0000313" key="2">
    <source>
        <dbReference type="EMBL" id="KAK0302614.1"/>
    </source>
</evidence>
<dbReference type="Proteomes" id="UP001168146">
    <property type="component" value="Unassembled WGS sequence"/>
</dbReference>
<dbReference type="Pfam" id="PF14737">
    <property type="entry name" value="DUF4470"/>
    <property type="match status" value="1"/>
</dbReference>
<accession>A0AAN6F5U6</accession>
<name>A0AAN6F5U6_9PEZI</name>
<dbReference type="InterPro" id="IPR027974">
    <property type="entry name" value="DUF4470"/>
</dbReference>
<protein>
    <recommendedName>
        <fullName evidence="1">DUF4470 domain-containing protein</fullName>
    </recommendedName>
</protein>
<gene>
    <name evidence="2" type="ORF">LTR82_017813</name>
</gene>